<dbReference type="AlphaFoldDB" id="A0A165BTB5"/>
<dbReference type="InterPro" id="IPR036047">
    <property type="entry name" value="F-box-like_dom_sf"/>
</dbReference>
<name>A0A165BTB5_EXIGL</name>
<dbReference type="Proteomes" id="UP000077266">
    <property type="component" value="Unassembled WGS sequence"/>
</dbReference>
<dbReference type="InterPro" id="IPR032675">
    <property type="entry name" value="LRR_dom_sf"/>
</dbReference>
<dbReference type="InParanoid" id="A0A165BTB5"/>
<reference evidence="2 3" key="1">
    <citation type="journal article" date="2016" name="Mol. Biol. Evol.">
        <title>Comparative Genomics of Early-Diverging Mushroom-Forming Fungi Provides Insights into the Origins of Lignocellulose Decay Capabilities.</title>
        <authorList>
            <person name="Nagy L.G."/>
            <person name="Riley R."/>
            <person name="Tritt A."/>
            <person name="Adam C."/>
            <person name="Daum C."/>
            <person name="Floudas D."/>
            <person name="Sun H."/>
            <person name="Yadav J.S."/>
            <person name="Pangilinan J."/>
            <person name="Larsson K.H."/>
            <person name="Matsuura K."/>
            <person name="Barry K."/>
            <person name="Labutti K."/>
            <person name="Kuo R."/>
            <person name="Ohm R.A."/>
            <person name="Bhattacharya S.S."/>
            <person name="Shirouzu T."/>
            <person name="Yoshinaga Y."/>
            <person name="Martin F.M."/>
            <person name="Grigoriev I.V."/>
            <person name="Hibbett D.S."/>
        </authorList>
    </citation>
    <scope>NUCLEOTIDE SEQUENCE [LARGE SCALE GENOMIC DNA]</scope>
    <source>
        <strain evidence="2 3">HHB12029</strain>
    </source>
</reference>
<gene>
    <name evidence="2" type="ORF">EXIGLDRAFT_779987</name>
</gene>
<dbReference type="Gene3D" id="3.80.10.10">
    <property type="entry name" value="Ribonuclease Inhibitor"/>
    <property type="match status" value="1"/>
</dbReference>
<dbReference type="SUPFAM" id="SSF52047">
    <property type="entry name" value="RNI-like"/>
    <property type="match status" value="1"/>
</dbReference>
<dbReference type="EMBL" id="KV426409">
    <property type="protein sequence ID" value="KZV81204.1"/>
    <property type="molecule type" value="Genomic_DNA"/>
</dbReference>
<proteinExistence type="predicted"/>
<evidence type="ECO:0000256" key="1">
    <source>
        <dbReference type="SAM" id="MobiDB-lite"/>
    </source>
</evidence>
<accession>A0A165BTB5</accession>
<evidence type="ECO:0000313" key="2">
    <source>
        <dbReference type="EMBL" id="KZV81204.1"/>
    </source>
</evidence>
<dbReference type="OrthoDB" id="3244423at2759"/>
<feature type="region of interest" description="Disordered" evidence="1">
    <location>
        <begin position="439"/>
        <end position="478"/>
    </location>
</feature>
<evidence type="ECO:0000313" key="3">
    <source>
        <dbReference type="Proteomes" id="UP000077266"/>
    </source>
</evidence>
<sequence>MLTLPSELSLLVLEQAAGTDAHDARAYSHVNQRWRRLALGTPSLWTVLDSRLGPSAARIYLERAKERSLDIRVVQRGIELDEASYYRSLDDFFAVAFHHAPRWSCFTIDASLTRAVELVTNLIANVFVSQRFEPIPILDAVNFRVNPNIAHDLKQEPEPYQQMREALFLTRSLTLGAVPAWEERYFTSLLTTLHLLDFEGRGSLRAPDLAHLTRVLSRTPNLQELLLDASGPSSTRNVASQVQAADVELQYLSTLTICSTQAVLIPPFLSLLRMPALRVLHLNLRGTGGVILSALRALPRTTPLVELRIATSDPPPSVPALQWPPYLPTRRRKKVPKPDPVVTWQEALSFQELELLSTDGIGLDNDALECLAALPKLGRLELRSEHLIDADNLRSLLHRRLEEPNVSAIRHLEVALCKGLDDAAKDTLRPLVPTFAWLSAEETDDEDDDEFVADNTDDEEDYSDSDPDIAWDEGPSSR</sequence>
<keyword evidence="3" id="KW-1185">Reference proteome</keyword>
<organism evidence="2 3">
    <name type="scientific">Exidia glandulosa HHB12029</name>
    <dbReference type="NCBI Taxonomy" id="1314781"/>
    <lineage>
        <taxon>Eukaryota</taxon>
        <taxon>Fungi</taxon>
        <taxon>Dikarya</taxon>
        <taxon>Basidiomycota</taxon>
        <taxon>Agaricomycotina</taxon>
        <taxon>Agaricomycetes</taxon>
        <taxon>Auriculariales</taxon>
        <taxon>Exidiaceae</taxon>
        <taxon>Exidia</taxon>
    </lineage>
</organism>
<dbReference type="SUPFAM" id="SSF81383">
    <property type="entry name" value="F-box domain"/>
    <property type="match status" value="1"/>
</dbReference>
<protein>
    <submittedName>
        <fullName evidence="2">Uncharacterized protein</fullName>
    </submittedName>
</protein>
<feature type="compositionally biased region" description="Acidic residues" evidence="1">
    <location>
        <begin position="441"/>
        <end position="471"/>
    </location>
</feature>